<reference evidence="2" key="1">
    <citation type="submission" date="2020-06" db="EMBL/GenBank/DDBJ databases">
        <authorList>
            <person name="Onetto C."/>
        </authorList>
    </citation>
    <scope>NUCLEOTIDE SEQUENCE</scope>
</reference>
<dbReference type="AlphaFoldDB" id="A0A9N8JJM8"/>
<feature type="region of interest" description="Disordered" evidence="1">
    <location>
        <begin position="210"/>
        <end position="239"/>
    </location>
</feature>
<name>A0A9N8JJM8_9PEZI</name>
<dbReference type="EMBL" id="CAIJEO010000003">
    <property type="protein sequence ID" value="CAD0089104.1"/>
    <property type="molecule type" value="Genomic_DNA"/>
</dbReference>
<sequence length="239" mass="27909">PESKMEETHNYETITYKTFSELLDSYKELVPSKLDELEEQRLEIIPKSLSERTDDAHLKKAEVQKLVDWKLPSLRKLVESNADEAVEQRTREAFEAYDRDNEQWDKAVGMLAKGLRGVGPATASLLLNTYDSEKVPFFSDELYRWVMFSDGKGNGWDRKIKYSAKEYQELYRRVEMLRERLSKESDKTITSVRVEMVAYVLGRRQIGGAKRKEIDEEDREGADQKAGEDTTNKRKRRRA</sequence>
<dbReference type="PANTHER" id="PTHR21521:SF0">
    <property type="entry name" value="AMUN, ISOFORM A"/>
    <property type="match status" value="1"/>
</dbReference>
<dbReference type="Proteomes" id="UP000714618">
    <property type="component" value="Unassembled WGS sequence"/>
</dbReference>
<protein>
    <submittedName>
        <fullName evidence="2">Uncharacterized protein</fullName>
    </submittedName>
</protein>
<keyword evidence="3" id="KW-1185">Reference proteome</keyword>
<proteinExistence type="predicted"/>
<organism evidence="2 3">
    <name type="scientific">Aureobasidium mustum</name>
    <dbReference type="NCBI Taxonomy" id="2773714"/>
    <lineage>
        <taxon>Eukaryota</taxon>
        <taxon>Fungi</taxon>
        <taxon>Dikarya</taxon>
        <taxon>Ascomycota</taxon>
        <taxon>Pezizomycotina</taxon>
        <taxon>Dothideomycetes</taxon>
        <taxon>Dothideomycetidae</taxon>
        <taxon>Dothideales</taxon>
        <taxon>Saccotheciaceae</taxon>
        <taxon>Aureobasidium</taxon>
    </lineage>
</organism>
<evidence type="ECO:0000256" key="1">
    <source>
        <dbReference type="SAM" id="MobiDB-lite"/>
    </source>
</evidence>
<comment type="caution">
    <text evidence="2">The sequence shown here is derived from an EMBL/GenBank/DDBJ whole genome shotgun (WGS) entry which is preliminary data.</text>
</comment>
<evidence type="ECO:0000313" key="2">
    <source>
        <dbReference type="EMBL" id="CAD0089104.1"/>
    </source>
</evidence>
<feature type="compositionally biased region" description="Basic and acidic residues" evidence="1">
    <location>
        <begin position="221"/>
        <end position="232"/>
    </location>
</feature>
<accession>A0A9N8JJM8</accession>
<feature type="non-terminal residue" evidence="2">
    <location>
        <position position="239"/>
    </location>
</feature>
<evidence type="ECO:0000313" key="3">
    <source>
        <dbReference type="Proteomes" id="UP000714618"/>
    </source>
</evidence>
<dbReference type="OrthoDB" id="8249012at2759"/>
<dbReference type="PANTHER" id="PTHR21521">
    <property type="entry name" value="AMUN, ISOFORM A"/>
    <property type="match status" value="1"/>
</dbReference>
<gene>
    <name evidence="2" type="ORF">AWRI4233_LOCUS2069</name>
</gene>